<protein>
    <submittedName>
        <fullName evidence="2">Uncharacterized protein</fullName>
    </submittedName>
</protein>
<organism evidence="2">
    <name type="scientific">Arundo donax</name>
    <name type="common">Giant reed</name>
    <name type="synonym">Donax arundinaceus</name>
    <dbReference type="NCBI Taxonomy" id="35708"/>
    <lineage>
        <taxon>Eukaryota</taxon>
        <taxon>Viridiplantae</taxon>
        <taxon>Streptophyta</taxon>
        <taxon>Embryophyta</taxon>
        <taxon>Tracheophyta</taxon>
        <taxon>Spermatophyta</taxon>
        <taxon>Magnoliopsida</taxon>
        <taxon>Liliopsida</taxon>
        <taxon>Poales</taxon>
        <taxon>Poaceae</taxon>
        <taxon>PACMAD clade</taxon>
        <taxon>Arundinoideae</taxon>
        <taxon>Arundineae</taxon>
        <taxon>Arundo</taxon>
    </lineage>
</organism>
<reference evidence="2" key="1">
    <citation type="submission" date="2014-09" db="EMBL/GenBank/DDBJ databases">
        <authorList>
            <person name="Magalhaes I.L.F."/>
            <person name="Oliveira U."/>
            <person name="Santos F.R."/>
            <person name="Vidigal T.H.D.A."/>
            <person name="Brescovit A.D."/>
            <person name="Santos A.J."/>
        </authorList>
    </citation>
    <scope>NUCLEOTIDE SEQUENCE</scope>
    <source>
        <tissue evidence="2">Shoot tissue taken approximately 20 cm above the soil surface</tissue>
    </source>
</reference>
<proteinExistence type="predicted"/>
<sequence length="47" mass="5287">MHLFLRSGSHLVVLLWNLITPPPLFIFSPGVAWSPVPDGSTPHHRCR</sequence>
<keyword evidence="1" id="KW-0812">Transmembrane</keyword>
<accession>A0A0A8XS45</accession>
<keyword evidence="1" id="KW-0472">Membrane</keyword>
<feature type="transmembrane region" description="Helical" evidence="1">
    <location>
        <begin position="12"/>
        <end position="33"/>
    </location>
</feature>
<dbReference type="EMBL" id="GBRH01282375">
    <property type="protein sequence ID" value="JAD15520.1"/>
    <property type="molecule type" value="Transcribed_RNA"/>
</dbReference>
<evidence type="ECO:0000313" key="2">
    <source>
        <dbReference type="EMBL" id="JAD15520.1"/>
    </source>
</evidence>
<reference evidence="2" key="2">
    <citation type="journal article" date="2015" name="Data Brief">
        <title>Shoot transcriptome of the giant reed, Arundo donax.</title>
        <authorList>
            <person name="Barrero R.A."/>
            <person name="Guerrero F.D."/>
            <person name="Moolhuijzen P."/>
            <person name="Goolsby J.A."/>
            <person name="Tidwell J."/>
            <person name="Bellgard S.E."/>
            <person name="Bellgard M.I."/>
        </authorList>
    </citation>
    <scope>NUCLEOTIDE SEQUENCE</scope>
    <source>
        <tissue evidence="2">Shoot tissue taken approximately 20 cm above the soil surface</tissue>
    </source>
</reference>
<keyword evidence="1" id="KW-1133">Transmembrane helix</keyword>
<dbReference type="AlphaFoldDB" id="A0A0A8XS45"/>
<name>A0A0A8XS45_ARUDO</name>
<evidence type="ECO:0000256" key="1">
    <source>
        <dbReference type="SAM" id="Phobius"/>
    </source>
</evidence>